<evidence type="ECO:0000256" key="7">
    <source>
        <dbReference type="PROSITE-ProRule" id="PRU00059"/>
    </source>
</evidence>
<feature type="region of interest" description="Disordered" evidence="10">
    <location>
        <begin position="1429"/>
        <end position="1460"/>
    </location>
</feature>
<dbReference type="Pfam" id="PF00431">
    <property type="entry name" value="CUB"/>
    <property type="match status" value="2"/>
</dbReference>
<organism evidence="16 17">
    <name type="scientific">Scomber scombrus</name>
    <name type="common">Atlantic mackerel</name>
    <name type="synonym">Scomber vernalis</name>
    <dbReference type="NCBI Taxonomy" id="13677"/>
    <lineage>
        <taxon>Eukaryota</taxon>
        <taxon>Metazoa</taxon>
        <taxon>Chordata</taxon>
        <taxon>Craniata</taxon>
        <taxon>Vertebrata</taxon>
        <taxon>Euteleostomi</taxon>
        <taxon>Actinopterygii</taxon>
        <taxon>Neopterygii</taxon>
        <taxon>Teleostei</taxon>
        <taxon>Neoteleostei</taxon>
        <taxon>Acanthomorphata</taxon>
        <taxon>Pelagiaria</taxon>
        <taxon>Scombriformes</taxon>
        <taxon>Scombridae</taxon>
        <taxon>Scomber</taxon>
    </lineage>
</organism>
<keyword evidence="3" id="KW-0677">Repeat</keyword>
<dbReference type="PROSITE" id="PS50006">
    <property type="entry name" value="FHA_DOMAIN"/>
    <property type="match status" value="1"/>
</dbReference>
<dbReference type="GO" id="GO:0008270">
    <property type="term" value="F:zinc ion binding"/>
    <property type="evidence" value="ECO:0007669"/>
    <property type="project" value="UniProtKB-KW"/>
</dbReference>
<comment type="caution">
    <text evidence="9">Lacks conserved residue(s) required for the propagation of feature annotation.</text>
</comment>
<dbReference type="InterPro" id="IPR019787">
    <property type="entry name" value="Znf_PHD-finger"/>
</dbReference>
<feature type="domain" description="Sushi" evidence="15">
    <location>
        <begin position="322"/>
        <end position="381"/>
    </location>
</feature>
<feature type="compositionally biased region" description="Low complexity" evidence="10">
    <location>
        <begin position="1578"/>
        <end position="1590"/>
    </location>
</feature>
<dbReference type="FunFam" id="3.30.40.10:FF:000154">
    <property type="entry name" value="PHD finger protein 12"/>
    <property type="match status" value="1"/>
</dbReference>
<dbReference type="InterPro" id="IPR051277">
    <property type="entry name" value="SEZ6_CSMD_C4BPB_Regulators"/>
</dbReference>
<keyword evidence="2" id="KW-0479">Metal-binding</keyword>
<keyword evidence="1 9" id="KW-0768">Sushi</keyword>
<feature type="region of interest" description="Disordered" evidence="10">
    <location>
        <begin position="20"/>
        <end position="195"/>
    </location>
</feature>
<protein>
    <submittedName>
        <fullName evidence="16">Uncharacterized protein</fullName>
    </submittedName>
</protein>
<dbReference type="InterPro" id="IPR001965">
    <property type="entry name" value="Znf_PHD"/>
</dbReference>
<keyword evidence="11" id="KW-1133">Transmembrane helix</keyword>
<feature type="compositionally biased region" description="Pro residues" evidence="10">
    <location>
        <begin position="1674"/>
        <end position="1687"/>
    </location>
</feature>
<evidence type="ECO:0000313" key="16">
    <source>
        <dbReference type="EMBL" id="CAK6974705.1"/>
    </source>
</evidence>
<evidence type="ECO:0000256" key="8">
    <source>
        <dbReference type="PROSITE-ProRule" id="PRU00146"/>
    </source>
</evidence>
<dbReference type="InterPro" id="IPR000253">
    <property type="entry name" value="FHA_dom"/>
</dbReference>
<dbReference type="Pfam" id="PF16737">
    <property type="entry name" value="PHF12_MRG_bd"/>
    <property type="match status" value="1"/>
</dbReference>
<dbReference type="CDD" id="cd15534">
    <property type="entry name" value="PHD2_PHF12_Rco1"/>
    <property type="match status" value="1"/>
</dbReference>
<feature type="domain" description="Sushi" evidence="15">
    <location>
        <begin position="497"/>
        <end position="558"/>
    </location>
</feature>
<feature type="domain" description="Sushi" evidence="15">
    <location>
        <begin position="803"/>
        <end position="864"/>
    </location>
</feature>
<feature type="compositionally biased region" description="Acidic residues" evidence="10">
    <location>
        <begin position="1122"/>
        <end position="1138"/>
    </location>
</feature>
<keyword evidence="11" id="KW-0812">Transmembrane</keyword>
<keyword evidence="4 8" id="KW-0863">Zinc-finger</keyword>
<dbReference type="GO" id="GO:0090036">
    <property type="term" value="P:regulation of protein kinase C signaling"/>
    <property type="evidence" value="ECO:0007669"/>
    <property type="project" value="TreeGrafter"/>
</dbReference>
<feature type="compositionally biased region" description="Low complexity" evidence="10">
    <location>
        <begin position="1102"/>
        <end position="1121"/>
    </location>
</feature>
<dbReference type="GO" id="GO:0005783">
    <property type="term" value="C:endoplasmic reticulum"/>
    <property type="evidence" value="ECO:0007669"/>
    <property type="project" value="TreeGrafter"/>
</dbReference>
<feature type="compositionally biased region" description="Polar residues" evidence="10">
    <location>
        <begin position="1923"/>
        <end position="1936"/>
    </location>
</feature>
<reference evidence="16 17" key="1">
    <citation type="submission" date="2024-01" db="EMBL/GenBank/DDBJ databases">
        <authorList>
            <person name="Alioto T."/>
            <person name="Alioto T."/>
            <person name="Gomez Garrido J."/>
        </authorList>
    </citation>
    <scope>NUCLEOTIDE SEQUENCE [LARGE SCALE GENOMIC DNA]</scope>
</reference>
<dbReference type="InterPro" id="IPR000436">
    <property type="entry name" value="Sushi_SCR_CCP_dom"/>
</dbReference>
<dbReference type="SUPFAM" id="SSF57535">
    <property type="entry name" value="Complement control module/SCR domain"/>
    <property type="match status" value="5"/>
</dbReference>
<feature type="domain" description="PHD-type" evidence="14">
    <location>
        <begin position="1220"/>
        <end position="1270"/>
    </location>
</feature>
<evidence type="ECO:0000256" key="2">
    <source>
        <dbReference type="ARBA" id="ARBA00022723"/>
    </source>
</evidence>
<keyword evidence="17" id="KW-1185">Reference proteome</keyword>
<gene>
    <name evidence="16" type="ORF">FSCOSCO3_A034975</name>
</gene>
<feature type="region of interest" description="Disordered" evidence="10">
    <location>
        <begin position="1095"/>
        <end position="1149"/>
    </location>
</feature>
<dbReference type="Gene3D" id="2.10.70.10">
    <property type="entry name" value="Complement Module, domain 1"/>
    <property type="match status" value="5"/>
</dbReference>
<dbReference type="InterPro" id="IPR011011">
    <property type="entry name" value="Znf_FYVE_PHD"/>
</dbReference>
<dbReference type="SUPFAM" id="SSF49854">
    <property type="entry name" value="Spermadhesin, CUB domain"/>
    <property type="match status" value="3"/>
</dbReference>
<dbReference type="PANTHER" id="PTHR45656">
    <property type="entry name" value="PROTEIN CBR-CLEC-78"/>
    <property type="match status" value="1"/>
</dbReference>
<feature type="domain" description="FHA" evidence="13">
    <location>
        <begin position="1728"/>
        <end position="1782"/>
    </location>
</feature>
<dbReference type="Gene3D" id="6.10.20.60">
    <property type="entry name" value="PHD finger protein 12"/>
    <property type="match status" value="1"/>
</dbReference>
<dbReference type="PROSITE" id="PS50016">
    <property type="entry name" value="ZF_PHD_2"/>
    <property type="match status" value="1"/>
</dbReference>
<feature type="region of interest" description="Disordered" evidence="10">
    <location>
        <begin position="1486"/>
        <end position="1619"/>
    </location>
</feature>
<evidence type="ECO:0000256" key="5">
    <source>
        <dbReference type="ARBA" id="ARBA00022833"/>
    </source>
</evidence>
<feature type="disulfide bond" evidence="9">
    <location>
        <begin position="705"/>
        <end position="732"/>
    </location>
</feature>
<feature type="transmembrane region" description="Helical" evidence="11">
    <location>
        <begin position="888"/>
        <end position="910"/>
    </location>
</feature>
<dbReference type="GO" id="GO:0043025">
    <property type="term" value="C:neuronal cell body"/>
    <property type="evidence" value="ECO:0007669"/>
    <property type="project" value="TreeGrafter"/>
</dbReference>
<dbReference type="PANTHER" id="PTHR45656:SF1">
    <property type="entry name" value="SEIZURE PROTEIN 6 HOMOLOG"/>
    <property type="match status" value="1"/>
</dbReference>
<evidence type="ECO:0000256" key="1">
    <source>
        <dbReference type="ARBA" id="ARBA00022659"/>
    </source>
</evidence>
<feature type="compositionally biased region" description="Polar residues" evidence="10">
    <location>
        <begin position="1591"/>
        <end position="1608"/>
    </location>
</feature>
<feature type="domain" description="Sushi" evidence="15">
    <location>
        <begin position="675"/>
        <end position="734"/>
    </location>
</feature>
<evidence type="ECO:0000313" key="17">
    <source>
        <dbReference type="Proteomes" id="UP001314229"/>
    </source>
</evidence>
<dbReference type="CDD" id="cd22703">
    <property type="entry name" value="FHA_PHF12"/>
    <property type="match status" value="1"/>
</dbReference>
<feature type="disulfide bond" evidence="7">
    <location>
        <begin position="383"/>
        <end position="410"/>
    </location>
</feature>
<feature type="compositionally biased region" description="Polar residues" evidence="10">
    <location>
        <begin position="1501"/>
        <end position="1517"/>
    </location>
</feature>
<dbReference type="GO" id="GO:0050773">
    <property type="term" value="P:regulation of dendrite development"/>
    <property type="evidence" value="ECO:0007669"/>
    <property type="project" value="TreeGrafter"/>
</dbReference>
<feature type="region of interest" description="Disordered" evidence="10">
    <location>
        <begin position="1889"/>
        <end position="1958"/>
    </location>
</feature>
<accession>A0AAV1PTW5</accession>
<comment type="caution">
    <text evidence="16">The sequence shown here is derived from an EMBL/GenBank/DDBJ whole genome shotgun (WGS) entry which is preliminary data.</text>
</comment>
<evidence type="ECO:0000256" key="6">
    <source>
        <dbReference type="ARBA" id="ARBA00023157"/>
    </source>
</evidence>
<dbReference type="Proteomes" id="UP001314229">
    <property type="component" value="Unassembled WGS sequence"/>
</dbReference>
<feature type="domain" description="CUB" evidence="12">
    <location>
        <begin position="560"/>
        <end position="671"/>
    </location>
</feature>
<dbReference type="Pfam" id="PF00084">
    <property type="entry name" value="Sushi"/>
    <property type="match status" value="5"/>
</dbReference>
<feature type="compositionally biased region" description="Basic and acidic residues" evidence="10">
    <location>
        <begin position="173"/>
        <end position="188"/>
    </location>
</feature>
<dbReference type="CDD" id="cd00041">
    <property type="entry name" value="CUB"/>
    <property type="match status" value="2"/>
</dbReference>
<evidence type="ECO:0000259" key="15">
    <source>
        <dbReference type="PROSITE" id="PS50923"/>
    </source>
</evidence>
<dbReference type="InterPro" id="IPR031966">
    <property type="entry name" value="PHF12_MRG-bd"/>
</dbReference>
<dbReference type="EMBL" id="CAWUFR010000269">
    <property type="protein sequence ID" value="CAK6974705.1"/>
    <property type="molecule type" value="Genomic_DNA"/>
</dbReference>
<keyword evidence="6 9" id="KW-1015">Disulfide bond</keyword>
<feature type="compositionally biased region" description="Low complexity" evidence="10">
    <location>
        <begin position="1896"/>
        <end position="1922"/>
    </location>
</feature>
<dbReference type="InterPro" id="IPR008984">
    <property type="entry name" value="SMAD_FHA_dom_sf"/>
</dbReference>
<keyword evidence="5" id="KW-0862">Zinc</keyword>
<dbReference type="InterPro" id="IPR000859">
    <property type="entry name" value="CUB_dom"/>
</dbReference>
<feature type="region of interest" description="Disordered" evidence="10">
    <location>
        <begin position="1672"/>
        <end position="1704"/>
    </location>
</feature>
<feature type="region of interest" description="Disordered" evidence="10">
    <location>
        <begin position="1809"/>
        <end position="1835"/>
    </location>
</feature>
<dbReference type="GO" id="GO:0043197">
    <property type="term" value="C:dendritic spine"/>
    <property type="evidence" value="ECO:0007669"/>
    <property type="project" value="TreeGrafter"/>
</dbReference>
<dbReference type="InterPro" id="IPR035976">
    <property type="entry name" value="Sushi/SCR/CCP_sf"/>
</dbReference>
<dbReference type="InterPro" id="IPR013083">
    <property type="entry name" value="Znf_RING/FYVE/PHD"/>
</dbReference>
<feature type="region of interest" description="Disordered" evidence="10">
    <location>
        <begin position="1034"/>
        <end position="1060"/>
    </location>
</feature>
<dbReference type="GO" id="GO:0060074">
    <property type="term" value="P:synapse maturation"/>
    <property type="evidence" value="ECO:0007669"/>
    <property type="project" value="TreeGrafter"/>
</dbReference>
<feature type="compositionally biased region" description="Polar residues" evidence="10">
    <location>
        <begin position="136"/>
        <end position="152"/>
    </location>
</feature>
<dbReference type="Pfam" id="PF00628">
    <property type="entry name" value="PHD"/>
    <property type="match status" value="1"/>
</dbReference>
<dbReference type="SMART" id="SM00249">
    <property type="entry name" value="PHD"/>
    <property type="match status" value="1"/>
</dbReference>
<evidence type="ECO:0000259" key="12">
    <source>
        <dbReference type="PROSITE" id="PS01180"/>
    </source>
</evidence>
<feature type="domain" description="CUB" evidence="12">
    <location>
        <begin position="383"/>
        <end position="494"/>
    </location>
</feature>
<dbReference type="SMART" id="SM00042">
    <property type="entry name" value="CUB"/>
    <property type="match status" value="2"/>
</dbReference>
<evidence type="ECO:0000256" key="3">
    <source>
        <dbReference type="ARBA" id="ARBA00022737"/>
    </source>
</evidence>
<evidence type="ECO:0000256" key="11">
    <source>
        <dbReference type="SAM" id="Phobius"/>
    </source>
</evidence>
<name>A0AAV1PTW5_SCOSC</name>
<dbReference type="GO" id="GO:0043198">
    <property type="term" value="C:dendritic shaft"/>
    <property type="evidence" value="ECO:0007669"/>
    <property type="project" value="TreeGrafter"/>
</dbReference>
<evidence type="ECO:0000256" key="10">
    <source>
        <dbReference type="SAM" id="MobiDB-lite"/>
    </source>
</evidence>
<sequence>MNQHPSNHIYYSLSFSAASGGSEDGLSITPGGPVESGASLYPTTQDTGRRLPVVTTVPPLNVPNHHPLYRNAPQPQALLGPHGQPYYFDDSGGSSSQPAFSTPPPGTPPDDGDKRASDESAESSNMHTTLVMHTLAATSHSNTPVQTTTTTKGMALKDPEHTDVIPSSATAAGEKDVARRRQPELKQNDEEETTTTTITTTTVITTMQSPVPCQLNLTGPEGYIEAPPQSSSAFHSTVDCSYIIIVYMGYGVEVQVMNVNLSEGDKVVFEDVGHGENTMLANESILMRGLVVRSHSNQISIRLHSQRSQAGSVLLRYQAFVLSCVFPQRPLYGDVSVSSLHSGGEAFFSCLTGYQLQGPSVLICRNASTPYWSGKEPHCLAACGGLMRNVTVGRIVSPGFPSNYSNNLTCHWLLEAPEGQRLHIHFEKVALAEDDDRLLIRNGNSIDATALYDSYEVEYLPNEGLLSTSKHLFIELTTDATGTSTGMAIRYQAFAAGHCYEPFVKYGNLTSSDTTWAVGAVVEFACDPGYTLEQGSVTIECMDPNNPQWNETEPACRAVCSGEITDSAGVVLSPNWPEAYDKGQDCIWGIHVEEDKRIMLDIQVLNIGKNDLLTFYDGDDLTAKVLSQYGGSKSRFKLYTSTADVTIQFQSDPATNVYGYGNGFIVHFFEVARNDTCPELPEITNGWKSTSHPELVQGTVVTYQCYPGYLVVGAELLMCQWDLTWSGDLPSCERVVSCADPGKVEHSRRVLSGPHFNAGSTIQYICNKGFVLSGNSLLTCYNRGSSGPKWNQKLPRCLPETFEPCSHPGTPTYGIPSSNKLNFQAGETLHYSCLTGHQLLGEPVLHCVPGHPSQWSGLPPVCKGHTAETDEHRLDASTADLRIEGAQVAFAVFIPVILLLILVIGIYLYFSKVQRKPLRLPLSSNLPYENITGESTFDSSVYETTLDICIANSFCSVYRWMNVGQNGDPDDCVRSGYLWGLNGANPNTAGSPEVRGGRQEESEVAFHLQCCNPPLSEEMLPPGEWMCHRCNVRKKKREQKSEQTNGLLERSSTKRAASPAVELELNAGPLRLDGLPPGAGAAGPGLRVAQVRLLDRRTSSRPNSRPGTPTSNTSSTPTPSEEQNDGEEEAAEPEDEVQGAEVESATVSAPAPRLLKRPFQLLIAAAMERNPTQFQLPSELTCTTALPGHSKRRRKEELLGKPFRRPQHELDTNGLVPLPVKVCFSCNRSCRLAPLIQCDYCPLLFHMDCLDPPLTALPAGKWMCPNHVEHLALNQRSLSLSSRCQLFDQFQDRMSQHAVKVDFLRRVHRQNAPNRRTSHQHNKRTIKVPDAIKSQYRNPPTTLLPAGVRQLELVCSPVPEHQPPKHLTSQAEQKEWLQDVIALQCSIMRHLSTKQKASSTLSPVTLSAEWDSEQKASIKSCVTSEDIKTQASLGRTASPDPCSKPCSTPDDPQGGSVSRDTPAELGACKCSMKPCQNCRKPNGPLAEEGQPPKANGPIDCHSSSESCRQTELQQRLKPSTIPDPAASSGLVNHIGTETVKKEPESTTEACTQKHCPAAPTLWPHSGQQNHRSSDEKPSFSLTSSAHSASTPKGSQVHDSSKLGSSTPTPDIKAGPGLMDSLLPSTLSSFANLSSCMKEGLDEDGRIELDKLDTEMIKLLAWQRIQQLFPCKAPSAPPLPPPLPPPPANSAAPKTPSPRPDSQKKVQARAVFYPLTGKGGAVSMCYRTLYIGSGADMDVCLTNYGHCNYISGKHACIFYDENTKHYELLNYSEHGTTVDNVLYSCDFSEKASPSPPSGLVAKVQGIIRRSKKREEDEGPTSVVGLLPAGGVMSSQPQGGSELTCSCKASSSSLIGGSGAGWEGTALLHHGSYIKLGCLQFVFSITEFASKQPKEEQTTTPAAGCTSSSSGSTTSTAPTNSTSSLLPNTATASSPSSQDEADTETVPSHQVPALHSNSVP</sequence>
<dbReference type="PROSITE" id="PS01180">
    <property type="entry name" value="CUB"/>
    <property type="match status" value="2"/>
</dbReference>
<dbReference type="CDD" id="cd00033">
    <property type="entry name" value="CCP"/>
    <property type="match status" value="5"/>
</dbReference>
<dbReference type="SUPFAM" id="SSF49879">
    <property type="entry name" value="SMAD/FHA domain"/>
    <property type="match status" value="1"/>
</dbReference>
<keyword evidence="11" id="KW-0472">Membrane</keyword>
<dbReference type="Gene3D" id="3.30.40.10">
    <property type="entry name" value="Zinc/RING finger domain, C3HC4 (zinc finger)"/>
    <property type="match status" value="2"/>
</dbReference>
<evidence type="ECO:0000256" key="4">
    <source>
        <dbReference type="ARBA" id="ARBA00022771"/>
    </source>
</evidence>
<dbReference type="Gene3D" id="2.60.120.290">
    <property type="entry name" value="Spermadhesin, CUB domain"/>
    <property type="match status" value="2"/>
</dbReference>
<evidence type="ECO:0000259" key="14">
    <source>
        <dbReference type="PROSITE" id="PS50016"/>
    </source>
</evidence>
<feature type="domain" description="Sushi" evidence="15">
    <location>
        <begin position="736"/>
        <end position="799"/>
    </location>
</feature>
<dbReference type="InterPro" id="IPR038098">
    <property type="entry name" value="PHF12_MRG-bd_sf"/>
</dbReference>
<dbReference type="PROSITE" id="PS50923">
    <property type="entry name" value="SUSHI"/>
    <property type="match status" value="5"/>
</dbReference>
<dbReference type="SMART" id="SM00032">
    <property type="entry name" value="CCP"/>
    <property type="match status" value="5"/>
</dbReference>
<feature type="compositionally biased region" description="Low complexity" evidence="10">
    <location>
        <begin position="51"/>
        <end position="64"/>
    </location>
</feature>
<evidence type="ECO:0000256" key="9">
    <source>
        <dbReference type="PROSITE-ProRule" id="PRU00302"/>
    </source>
</evidence>
<dbReference type="InterPro" id="IPR035914">
    <property type="entry name" value="Sperma_CUB_dom_sf"/>
</dbReference>
<evidence type="ECO:0000259" key="13">
    <source>
        <dbReference type="PROSITE" id="PS50006"/>
    </source>
</evidence>
<proteinExistence type="predicted"/>
<dbReference type="SUPFAM" id="SSF57903">
    <property type="entry name" value="FYVE/PHD zinc finger"/>
    <property type="match status" value="2"/>
</dbReference>